<dbReference type="Proteomes" id="UP000805193">
    <property type="component" value="Unassembled WGS sequence"/>
</dbReference>
<dbReference type="EMBL" id="JABSTQ010001985">
    <property type="protein sequence ID" value="KAG0444488.1"/>
    <property type="molecule type" value="Genomic_DNA"/>
</dbReference>
<gene>
    <name evidence="1" type="ORF">HPB47_013739</name>
</gene>
<comment type="caution">
    <text evidence="1">The sequence shown here is derived from an EMBL/GenBank/DDBJ whole genome shotgun (WGS) entry which is preliminary data.</text>
</comment>
<evidence type="ECO:0000313" key="1">
    <source>
        <dbReference type="EMBL" id="KAG0444488.1"/>
    </source>
</evidence>
<protein>
    <submittedName>
        <fullName evidence="1">Uncharacterized protein</fullName>
    </submittedName>
</protein>
<proteinExistence type="predicted"/>
<organism evidence="1 2">
    <name type="scientific">Ixodes persulcatus</name>
    <name type="common">Taiga tick</name>
    <dbReference type="NCBI Taxonomy" id="34615"/>
    <lineage>
        <taxon>Eukaryota</taxon>
        <taxon>Metazoa</taxon>
        <taxon>Ecdysozoa</taxon>
        <taxon>Arthropoda</taxon>
        <taxon>Chelicerata</taxon>
        <taxon>Arachnida</taxon>
        <taxon>Acari</taxon>
        <taxon>Parasitiformes</taxon>
        <taxon>Ixodida</taxon>
        <taxon>Ixodoidea</taxon>
        <taxon>Ixodidae</taxon>
        <taxon>Ixodinae</taxon>
        <taxon>Ixodes</taxon>
    </lineage>
</organism>
<name>A0AC60R0C5_IXOPE</name>
<sequence>MGVPEQTLERKIRIQRNVDQNLITIQTDEEGLARKIAEMKQIIHGGRQYNVVAYPAMPEGTIRGVIREVEENTDPARLKDSIYVEDGTEIISARMLGKSNSAIITFNGNRLPRYVIYRATRTRCYPYRPHMHA</sequence>
<keyword evidence="2" id="KW-1185">Reference proteome</keyword>
<evidence type="ECO:0000313" key="2">
    <source>
        <dbReference type="Proteomes" id="UP000805193"/>
    </source>
</evidence>
<accession>A0AC60R0C5</accession>
<reference evidence="1 2" key="1">
    <citation type="journal article" date="2020" name="Cell">
        <title>Large-Scale Comparative Analyses of Tick Genomes Elucidate Their Genetic Diversity and Vector Capacities.</title>
        <authorList>
            <consortium name="Tick Genome and Microbiome Consortium (TIGMIC)"/>
            <person name="Jia N."/>
            <person name="Wang J."/>
            <person name="Shi W."/>
            <person name="Du L."/>
            <person name="Sun Y."/>
            <person name="Zhan W."/>
            <person name="Jiang J.F."/>
            <person name="Wang Q."/>
            <person name="Zhang B."/>
            <person name="Ji P."/>
            <person name="Bell-Sakyi L."/>
            <person name="Cui X.M."/>
            <person name="Yuan T.T."/>
            <person name="Jiang B.G."/>
            <person name="Yang W.F."/>
            <person name="Lam T.T."/>
            <person name="Chang Q.C."/>
            <person name="Ding S.J."/>
            <person name="Wang X.J."/>
            <person name="Zhu J.G."/>
            <person name="Ruan X.D."/>
            <person name="Zhao L."/>
            <person name="Wei J.T."/>
            <person name="Ye R.Z."/>
            <person name="Que T.C."/>
            <person name="Du C.H."/>
            <person name="Zhou Y.H."/>
            <person name="Cheng J.X."/>
            <person name="Dai P.F."/>
            <person name="Guo W.B."/>
            <person name="Han X.H."/>
            <person name="Huang E.J."/>
            <person name="Li L.F."/>
            <person name="Wei W."/>
            <person name="Gao Y.C."/>
            <person name="Liu J.Z."/>
            <person name="Shao H.Z."/>
            <person name="Wang X."/>
            <person name="Wang C.C."/>
            <person name="Yang T.C."/>
            <person name="Huo Q.B."/>
            <person name="Li W."/>
            <person name="Chen H.Y."/>
            <person name="Chen S.E."/>
            <person name="Zhou L.G."/>
            <person name="Ni X.B."/>
            <person name="Tian J.H."/>
            <person name="Sheng Y."/>
            <person name="Liu T."/>
            <person name="Pan Y.S."/>
            <person name="Xia L.Y."/>
            <person name="Li J."/>
            <person name="Zhao F."/>
            <person name="Cao W.C."/>
        </authorList>
    </citation>
    <scope>NUCLEOTIDE SEQUENCE [LARGE SCALE GENOMIC DNA]</scope>
    <source>
        <strain evidence="1">Iper-2018</strain>
    </source>
</reference>